<evidence type="ECO:0000256" key="3">
    <source>
        <dbReference type="ARBA" id="ARBA00022808"/>
    </source>
</evidence>
<dbReference type="PROSITE" id="PS51409">
    <property type="entry name" value="ARGINASE_2"/>
    <property type="match status" value="1"/>
</dbReference>
<keyword evidence="2" id="KW-0378">Hydrolase</keyword>
<gene>
    <name evidence="6" type="ORF">HMF7854_01150</name>
</gene>
<dbReference type="PANTHER" id="PTHR11358">
    <property type="entry name" value="ARGINASE/AGMATINASE"/>
    <property type="match status" value="1"/>
</dbReference>
<dbReference type="InterPro" id="IPR023696">
    <property type="entry name" value="Ureohydrolase_dom_sf"/>
</dbReference>
<sequence length="315" mass="32595">MAVGEQAIPHGAVCGTLLGRKAMSSWPNLAELIAAPDETTAVGLVGVPLGAGSVTPGGCDRAPELLRATLKRIATYDVETGREIATRIADHGDLEISGMSIEDASTPIRNAIAASALQRPLTLVAGGNNAVTRPAVHALGLPLERVGLVTLDAHFDMRELGPGLSNGNPVRALLGDGLPGRNIAQLGLAPFANSRAMHEDALAAGNLVVTIGEIGSGGIARAVERALGWLGHVEAIVVDCDIDVIDRGQLPGAPGARPGGMAVHDFFAAVRQLAAEPRVRIVDLVEWDPMLDPSDLSALTAARWLAECLAGFETR</sequence>
<dbReference type="PANTHER" id="PTHR11358:SF35">
    <property type="entry name" value="FORMIMIDOYLGLUTAMASE"/>
    <property type="match status" value="1"/>
</dbReference>
<reference evidence="6 7" key="1">
    <citation type="submission" date="2018-12" db="EMBL/GenBank/DDBJ databases">
        <title>Sphingomonas sp. HMF7854 Genome sequencing and assembly.</title>
        <authorList>
            <person name="Cha I."/>
            <person name="Kang H."/>
            <person name="Kim H."/>
            <person name="Kang J."/>
            <person name="Joh K."/>
        </authorList>
    </citation>
    <scope>NUCLEOTIDE SEQUENCE [LARGE SCALE GENOMIC DNA]</scope>
    <source>
        <strain evidence="6 7">HMF7854</strain>
    </source>
</reference>
<dbReference type="Proteomes" id="UP000274661">
    <property type="component" value="Unassembled WGS sequence"/>
</dbReference>
<keyword evidence="7" id="KW-1185">Reference proteome</keyword>
<dbReference type="AlphaFoldDB" id="A0A3R9YGT0"/>
<dbReference type="SUPFAM" id="SSF52768">
    <property type="entry name" value="Arginase/deacetylase"/>
    <property type="match status" value="1"/>
</dbReference>
<name>A0A3R9YGT0_9SPHN</name>
<dbReference type="Gene3D" id="3.40.800.10">
    <property type="entry name" value="Ureohydrolase domain"/>
    <property type="match status" value="1"/>
</dbReference>
<dbReference type="EMBL" id="RWJF01000001">
    <property type="protein sequence ID" value="RST29592.1"/>
    <property type="molecule type" value="Genomic_DNA"/>
</dbReference>
<evidence type="ECO:0000313" key="7">
    <source>
        <dbReference type="Proteomes" id="UP000274661"/>
    </source>
</evidence>
<accession>A0A3R9YGT0</accession>
<dbReference type="InterPro" id="IPR006035">
    <property type="entry name" value="Ureohydrolase"/>
</dbReference>
<comment type="similarity">
    <text evidence="5">Belongs to the arginase family.</text>
</comment>
<evidence type="ECO:0000256" key="1">
    <source>
        <dbReference type="ARBA" id="ARBA00022723"/>
    </source>
</evidence>
<evidence type="ECO:0000313" key="6">
    <source>
        <dbReference type="EMBL" id="RST29592.1"/>
    </source>
</evidence>
<dbReference type="GO" id="GO:0046872">
    <property type="term" value="F:metal ion binding"/>
    <property type="evidence" value="ECO:0007669"/>
    <property type="project" value="UniProtKB-KW"/>
</dbReference>
<evidence type="ECO:0000256" key="5">
    <source>
        <dbReference type="PROSITE-ProRule" id="PRU00742"/>
    </source>
</evidence>
<comment type="caution">
    <text evidence="6">The sequence shown here is derived from an EMBL/GenBank/DDBJ whole genome shotgun (WGS) entry which is preliminary data.</text>
</comment>
<organism evidence="6 7">
    <name type="scientific">Sphingomonas ginkgonis</name>
    <dbReference type="NCBI Taxonomy" id="2315330"/>
    <lineage>
        <taxon>Bacteria</taxon>
        <taxon>Pseudomonadati</taxon>
        <taxon>Pseudomonadota</taxon>
        <taxon>Alphaproteobacteria</taxon>
        <taxon>Sphingomonadales</taxon>
        <taxon>Sphingomonadaceae</taxon>
        <taxon>Sphingomonas</taxon>
    </lineage>
</organism>
<keyword evidence="4" id="KW-0464">Manganese</keyword>
<dbReference type="GO" id="GO:0008783">
    <property type="term" value="F:agmatinase activity"/>
    <property type="evidence" value="ECO:0007669"/>
    <property type="project" value="TreeGrafter"/>
</dbReference>
<keyword evidence="3" id="KW-0369">Histidine metabolism</keyword>
<dbReference type="Pfam" id="PF00491">
    <property type="entry name" value="Arginase"/>
    <property type="match status" value="1"/>
</dbReference>
<dbReference type="GO" id="GO:0033389">
    <property type="term" value="P:putrescine biosynthetic process from arginine, via agmatine"/>
    <property type="evidence" value="ECO:0007669"/>
    <property type="project" value="TreeGrafter"/>
</dbReference>
<evidence type="ECO:0000256" key="2">
    <source>
        <dbReference type="ARBA" id="ARBA00022801"/>
    </source>
</evidence>
<keyword evidence="1" id="KW-0479">Metal-binding</keyword>
<proteinExistence type="inferred from homology"/>
<dbReference type="OrthoDB" id="9788689at2"/>
<dbReference type="PIRSF" id="PIRSF036979">
    <property type="entry name" value="Arginase"/>
    <property type="match status" value="1"/>
</dbReference>
<dbReference type="GO" id="GO:0006547">
    <property type="term" value="P:L-histidine metabolic process"/>
    <property type="evidence" value="ECO:0007669"/>
    <property type="project" value="UniProtKB-KW"/>
</dbReference>
<evidence type="ECO:0000256" key="4">
    <source>
        <dbReference type="ARBA" id="ARBA00023211"/>
    </source>
</evidence>
<protein>
    <submittedName>
        <fullName evidence="6">Arginase</fullName>
    </submittedName>
</protein>